<dbReference type="PANTHER" id="PTHR43975">
    <property type="entry name" value="ZGC:101858"/>
    <property type="match status" value="1"/>
</dbReference>
<dbReference type="SMART" id="SM00822">
    <property type="entry name" value="PKS_KR"/>
    <property type="match status" value="1"/>
</dbReference>
<dbReference type="PANTHER" id="PTHR43975:SF2">
    <property type="entry name" value="EG:BACR7A4.14 PROTEIN-RELATED"/>
    <property type="match status" value="1"/>
</dbReference>
<comment type="similarity">
    <text evidence="1">Belongs to the short-chain dehydrogenases/reductases (SDR) family.</text>
</comment>
<evidence type="ECO:0000313" key="3">
    <source>
        <dbReference type="EMBL" id="MBT0958334.1"/>
    </source>
</evidence>
<name>A0AAP2G9B1_9RHOB</name>
<dbReference type="InterPro" id="IPR036291">
    <property type="entry name" value="NAD(P)-bd_dom_sf"/>
</dbReference>
<feature type="domain" description="Ketoreductase" evidence="2">
    <location>
        <begin position="8"/>
        <end position="200"/>
    </location>
</feature>
<dbReference type="FunFam" id="3.40.50.720:FF:000084">
    <property type="entry name" value="Short-chain dehydrogenase reductase"/>
    <property type="match status" value="1"/>
</dbReference>
<keyword evidence="4" id="KW-1185">Reference proteome</keyword>
<gene>
    <name evidence="3" type="ORF">IV417_13155</name>
</gene>
<dbReference type="PRINTS" id="PR00081">
    <property type="entry name" value="GDHRDH"/>
</dbReference>
<proteinExistence type="inferred from homology"/>
<dbReference type="AlphaFoldDB" id="A0AAP2G9B1"/>
<reference evidence="3 4" key="1">
    <citation type="journal article" date="2021" name="Arch. Microbiol.">
        <title>Harenicola maris gen. nov., sp. nov. isolated from the Sea of Japan shallow sediments.</title>
        <authorList>
            <person name="Romanenko L.A."/>
            <person name="Kurilenko V.V."/>
            <person name="Chernysheva N.Y."/>
            <person name="Tekutyeva L.A."/>
            <person name="Velansky P.V."/>
            <person name="Svetashev V.I."/>
            <person name="Isaeva M.P."/>
        </authorList>
    </citation>
    <scope>NUCLEOTIDE SEQUENCE [LARGE SCALE GENOMIC DNA]</scope>
    <source>
        <strain evidence="3 4">KMM 3653</strain>
    </source>
</reference>
<evidence type="ECO:0000313" key="4">
    <source>
        <dbReference type="Proteomes" id="UP001315686"/>
    </source>
</evidence>
<dbReference type="RefSeq" id="WP_327794540.1">
    <property type="nucleotide sequence ID" value="NZ_JADQAZ010000002.1"/>
</dbReference>
<dbReference type="SUPFAM" id="SSF51735">
    <property type="entry name" value="NAD(P)-binding Rossmann-fold domains"/>
    <property type="match status" value="1"/>
</dbReference>
<dbReference type="Gene3D" id="3.40.50.720">
    <property type="entry name" value="NAD(P)-binding Rossmann-like Domain"/>
    <property type="match status" value="1"/>
</dbReference>
<evidence type="ECO:0000256" key="1">
    <source>
        <dbReference type="ARBA" id="ARBA00006484"/>
    </source>
</evidence>
<evidence type="ECO:0000259" key="2">
    <source>
        <dbReference type="SMART" id="SM00822"/>
    </source>
</evidence>
<accession>A0AAP2G9B1</accession>
<dbReference type="PRINTS" id="PR00080">
    <property type="entry name" value="SDRFAMILY"/>
</dbReference>
<sequence length="268" mass="28109">MSFSVAGKSVIVTGAANGVGLAIARRFVKEGANVVLADMDDNGLKAEVDKGTEEETSARTFAGDLRQHLAQANLLSATIDAFERVDVLINAARQVLPSDPMDPKADEVEEMLSQNLMGSLRLSQLVAKRMIKQAEGDEDEGPVGAIVNLSSIAARCTQPGLMGYSISTAAADQMTRALAVELAPHRIRVNAVAFGSVLSNSLNTRIKANPDYRDNIIKGTPMGRIAKPGAVAEAAQFLASDAASFITGQVVTVDGGRSLLDPVNAPAH</sequence>
<dbReference type="InterPro" id="IPR002347">
    <property type="entry name" value="SDR_fam"/>
</dbReference>
<dbReference type="InterPro" id="IPR057326">
    <property type="entry name" value="KR_dom"/>
</dbReference>
<dbReference type="Proteomes" id="UP001315686">
    <property type="component" value="Unassembled WGS sequence"/>
</dbReference>
<dbReference type="CDD" id="cd05233">
    <property type="entry name" value="SDR_c"/>
    <property type="match status" value="1"/>
</dbReference>
<dbReference type="Pfam" id="PF13561">
    <property type="entry name" value="adh_short_C2"/>
    <property type="match status" value="1"/>
</dbReference>
<dbReference type="EMBL" id="JADQAZ010000002">
    <property type="protein sequence ID" value="MBT0958334.1"/>
    <property type="molecule type" value="Genomic_DNA"/>
</dbReference>
<protein>
    <submittedName>
        <fullName evidence="3">SDR family oxidoreductase</fullName>
    </submittedName>
</protein>
<organism evidence="3 4">
    <name type="scientific">Harenicola maris</name>
    <dbReference type="NCBI Taxonomy" id="2841044"/>
    <lineage>
        <taxon>Bacteria</taxon>
        <taxon>Pseudomonadati</taxon>
        <taxon>Pseudomonadota</taxon>
        <taxon>Alphaproteobacteria</taxon>
        <taxon>Rhodobacterales</taxon>
        <taxon>Paracoccaceae</taxon>
        <taxon>Harenicola</taxon>
    </lineage>
</organism>
<comment type="caution">
    <text evidence="3">The sequence shown here is derived from an EMBL/GenBank/DDBJ whole genome shotgun (WGS) entry which is preliminary data.</text>
</comment>